<sequence length="299" mass="33023">MKIPIFTDDPGWHGARLKEAFAKHNVEAVYVSLQDCVINLNGAQPSIQIPNFDTLPPAVFVRGVSGGTMQQVITRLNVLHMLSMLKVNIYNDVKAIERTVDKAMTSFLLQKNGVATPATWVSESKAQVESFRQIAHQNNQTLVLKPLFGSQGLGVRKLLANEPLPVPMQQFVDGVYYFQQFIETGDAPHDYRVFVIHGKVVAAMRRIGSSWVNNVAAGGRCESVQLDANHEMTTLAIQAALALDIDYCGVDIIQSISGEYYVLEVNSVPAWKGLQSVSKVDIAQLLVDDFFCKLEISQC</sequence>
<feature type="domain" description="ATP-grasp" evidence="5">
    <location>
        <begin position="106"/>
        <end position="291"/>
    </location>
</feature>
<dbReference type="GO" id="GO:0016879">
    <property type="term" value="F:ligase activity, forming carbon-nitrogen bonds"/>
    <property type="evidence" value="ECO:0007669"/>
    <property type="project" value="TreeGrafter"/>
</dbReference>
<evidence type="ECO:0000313" key="7">
    <source>
        <dbReference type="Proteomes" id="UP000000383"/>
    </source>
</evidence>
<dbReference type="Pfam" id="PF08443">
    <property type="entry name" value="RimK"/>
    <property type="match status" value="1"/>
</dbReference>
<gene>
    <name evidence="6" type="ordered locus">M301_1553</name>
</gene>
<name>D7DIP8_METV0</name>
<reference evidence="7" key="1">
    <citation type="submission" date="2010-05" db="EMBL/GenBank/DDBJ databases">
        <title>Complete sequence of Methylotenera sp. 301.</title>
        <authorList>
            <person name="Lucas S."/>
            <person name="Copeland A."/>
            <person name="Lapidus A."/>
            <person name="Cheng J.-F."/>
            <person name="Bruce D."/>
            <person name="Goodwin L."/>
            <person name="Pitluck S."/>
            <person name="Clum A."/>
            <person name="Land M."/>
            <person name="Hauser L."/>
            <person name="Kyrpides N."/>
            <person name="Ivanova N."/>
            <person name="Chistoservova L."/>
            <person name="Kalyuzhnaya M."/>
            <person name="Woyke T."/>
        </authorList>
    </citation>
    <scope>NUCLEOTIDE SEQUENCE [LARGE SCALE GENOMIC DNA]</scope>
    <source>
        <strain evidence="7">301</strain>
    </source>
</reference>
<dbReference type="EMBL" id="CP002056">
    <property type="protein sequence ID" value="ADI29933.1"/>
    <property type="molecule type" value="Genomic_DNA"/>
</dbReference>
<keyword evidence="3 4" id="KW-0067">ATP-binding</keyword>
<evidence type="ECO:0000259" key="5">
    <source>
        <dbReference type="PROSITE" id="PS50975"/>
    </source>
</evidence>
<dbReference type="AlphaFoldDB" id="D7DIP8"/>
<dbReference type="eggNOG" id="COG0189">
    <property type="taxonomic scope" value="Bacteria"/>
</dbReference>
<dbReference type="RefSeq" id="WP_013148245.1">
    <property type="nucleotide sequence ID" value="NC_014207.1"/>
</dbReference>
<dbReference type="InterPro" id="IPR011761">
    <property type="entry name" value="ATP-grasp"/>
</dbReference>
<evidence type="ECO:0000256" key="4">
    <source>
        <dbReference type="PROSITE-ProRule" id="PRU00409"/>
    </source>
</evidence>
<dbReference type="Proteomes" id="UP000000383">
    <property type="component" value="Chromosome"/>
</dbReference>
<dbReference type="PROSITE" id="PS50975">
    <property type="entry name" value="ATP_GRASP"/>
    <property type="match status" value="1"/>
</dbReference>
<dbReference type="SUPFAM" id="SSF56059">
    <property type="entry name" value="Glutathione synthetase ATP-binding domain-like"/>
    <property type="match status" value="1"/>
</dbReference>
<dbReference type="PANTHER" id="PTHR21621">
    <property type="entry name" value="RIBOSOMAL PROTEIN S6 MODIFICATION PROTEIN"/>
    <property type="match status" value="1"/>
</dbReference>
<keyword evidence="2 4" id="KW-0547">Nucleotide-binding</keyword>
<organism evidence="6 7">
    <name type="scientific">Methylotenera versatilis (strain 301)</name>
    <dbReference type="NCBI Taxonomy" id="666681"/>
    <lineage>
        <taxon>Bacteria</taxon>
        <taxon>Pseudomonadati</taxon>
        <taxon>Pseudomonadota</taxon>
        <taxon>Betaproteobacteria</taxon>
        <taxon>Nitrosomonadales</taxon>
        <taxon>Methylophilaceae</taxon>
        <taxon>Methylotenera</taxon>
    </lineage>
</organism>
<dbReference type="GO" id="GO:0005524">
    <property type="term" value="F:ATP binding"/>
    <property type="evidence" value="ECO:0007669"/>
    <property type="project" value="UniProtKB-UniRule"/>
</dbReference>
<dbReference type="PANTHER" id="PTHR21621:SF0">
    <property type="entry name" value="BETA-CITRYLGLUTAMATE SYNTHASE B-RELATED"/>
    <property type="match status" value="1"/>
</dbReference>
<dbReference type="GO" id="GO:0005737">
    <property type="term" value="C:cytoplasm"/>
    <property type="evidence" value="ECO:0007669"/>
    <property type="project" value="TreeGrafter"/>
</dbReference>
<proteinExistence type="predicted"/>
<dbReference type="HOGENOM" id="CLU_054353_2_0_4"/>
<keyword evidence="1" id="KW-0479">Metal-binding</keyword>
<accession>D7DIP8</accession>
<dbReference type="InterPro" id="IPR004666">
    <property type="entry name" value="Rp_bS6_RimK/Lys_biosynth_LsyX"/>
</dbReference>
<keyword evidence="6" id="KW-0436">Ligase</keyword>
<protein>
    <submittedName>
        <fullName evidence="6">Alpha-L-glutamate ligase, RimK family</fullName>
    </submittedName>
</protein>
<dbReference type="InterPro" id="IPR013651">
    <property type="entry name" value="ATP-grasp_RimK-type"/>
</dbReference>
<dbReference type="STRING" id="666681.M301_1553"/>
<keyword evidence="7" id="KW-1185">Reference proteome</keyword>
<reference evidence="6 7" key="2">
    <citation type="journal article" date="2011" name="J. Bacteriol.">
        <title>Genomes of three methylotrophs from a single niche uncover genetic and metabolic divergence of Methylophilaceae.</title>
        <authorList>
            <person name="Lapidus A."/>
            <person name="Clum A."/>
            <person name="Labutti K."/>
            <person name="Kaluzhnaya M.G."/>
            <person name="Lim S."/>
            <person name="Beck D.A."/>
            <person name="Glavina Del Rio T."/>
            <person name="Nolan M."/>
            <person name="Mavromatis K."/>
            <person name="Huntemann M."/>
            <person name="Lucas S."/>
            <person name="Lidstrom M.E."/>
            <person name="Ivanova N."/>
            <person name="Chistoserdova L."/>
        </authorList>
    </citation>
    <scope>NUCLEOTIDE SEQUENCE [LARGE SCALE GENOMIC DNA]</scope>
    <source>
        <strain evidence="6 7">301</strain>
    </source>
</reference>
<dbReference type="OrthoDB" id="9786585at2"/>
<evidence type="ECO:0000256" key="2">
    <source>
        <dbReference type="ARBA" id="ARBA00022741"/>
    </source>
</evidence>
<evidence type="ECO:0000256" key="3">
    <source>
        <dbReference type="ARBA" id="ARBA00022840"/>
    </source>
</evidence>
<evidence type="ECO:0000313" key="6">
    <source>
        <dbReference type="EMBL" id="ADI29933.1"/>
    </source>
</evidence>
<dbReference type="Gene3D" id="3.40.50.20">
    <property type="match status" value="1"/>
</dbReference>
<dbReference type="Gene3D" id="3.30.470.20">
    <property type="entry name" value="ATP-grasp fold, B domain"/>
    <property type="match status" value="1"/>
</dbReference>
<evidence type="ECO:0000256" key="1">
    <source>
        <dbReference type="ARBA" id="ARBA00022723"/>
    </source>
</evidence>
<dbReference type="GO" id="GO:0046872">
    <property type="term" value="F:metal ion binding"/>
    <property type="evidence" value="ECO:0007669"/>
    <property type="project" value="UniProtKB-KW"/>
</dbReference>
<dbReference type="NCBIfam" id="TIGR00768">
    <property type="entry name" value="rimK_fam"/>
    <property type="match status" value="1"/>
</dbReference>
<dbReference type="KEGG" id="meh:M301_1553"/>